<organism evidence="2 3">
    <name type="scientific">Lysobacter niastensis</name>
    <dbReference type="NCBI Taxonomy" id="380629"/>
    <lineage>
        <taxon>Bacteria</taxon>
        <taxon>Pseudomonadati</taxon>
        <taxon>Pseudomonadota</taxon>
        <taxon>Gammaproteobacteria</taxon>
        <taxon>Lysobacterales</taxon>
        <taxon>Lysobacteraceae</taxon>
        <taxon>Lysobacter</taxon>
    </lineage>
</organism>
<name>A0ABU1WF25_9GAMM</name>
<comment type="caution">
    <text evidence="2">The sequence shown here is derived from an EMBL/GenBank/DDBJ whole genome shotgun (WGS) entry which is preliminary data.</text>
</comment>
<feature type="chain" id="PRO_5045174342" evidence="1">
    <location>
        <begin position="25"/>
        <end position="281"/>
    </location>
</feature>
<sequence length="281" mass="30924">MAKILVTAGCVLLGLFGLSNPAWALTKQCERCTEQQMDSLAGSSLSQYRYGPLYVADLRGGVVRKYYRMSNEGPNFDPEYDVLEVWAQEVTPEVGVSGYMQQAGILARQLVEQVVVNPNRPDLPSDAQQALSRTDMDDDMDAYIKSMTDAAALNGVVGWLNSYSAGLFDPKTLLVTMEVIYQDGSRALYQYDPKIEKYVRVPDSSRDASGNKIPETKQQAVGITFYFPNSNAGDERAYDDFVDMYSRLTNMGVPIINMSPGSGATHAIVCVEGSCMVQVIQ</sequence>
<proteinExistence type="predicted"/>
<reference evidence="2 3" key="1">
    <citation type="submission" date="2023-07" db="EMBL/GenBank/DDBJ databases">
        <title>Sorghum-associated microbial communities from plants grown in Nebraska, USA.</title>
        <authorList>
            <person name="Schachtman D."/>
        </authorList>
    </citation>
    <scope>NUCLEOTIDE SEQUENCE [LARGE SCALE GENOMIC DNA]</scope>
    <source>
        <strain evidence="2 3">BE198</strain>
    </source>
</reference>
<gene>
    <name evidence="2" type="ORF">J2X06_003329</name>
</gene>
<keyword evidence="1" id="KW-0732">Signal</keyword>
<dbReference type="RefSeq" id="WP_310064311.1">
    <property type="nucleotide sequence ID" value="NZ_JAVDVY010000003.1"/>
</dbReference>
<evidence type="ECO:0000313" key="2">
    <source>
        <dbReference type="EMBL" id="MDR7136111.1"/>
    </source>
</evidence>
<dbReference type="Proteomes" id="UP001251524">
    <property type="component" value="Unassembled WGS sequence"/>
</dbReference>
<feature type="signal peptide" evidence="1">
    <location>
        <begin position="1"/>
        <end position="24"/>
    </location>
</feature>
<accession>A0ABU1WF25</accession>
<keyword evidence="3" id="KW-1185">Reference proteome</keyword>
<dbReference type="EMBL" id="JAVDVY010000003">
    <property type="protein sequence ID" value="MDR7136111.1"/>
    <property type="molecule type" value="Genomic_DNA"/>
</dbReference>
<evidence type="ECO:0000256" key="1">
    <source>
        <dbReference type="SAM" id="SignalP"/>
    </source>
</evidence>
<protein>
    <submittedName>
        <fullName evidence="2">Uncharacterized protein</fullName>
    </submittedName>
</protein>
<evidence type="ECO:0000313" key="3">
    <source>
        <dbReference type="Proteomes" id="UP001251524"/>
    </source>
</evidence>